<feature type="region of interest" description="Disordered" evidence="1">
    <location>
        <begin position="94"/>
        <end position="121"/>
    </location>
</feature>
<reference evidence="2" key="1">
    <citation type="submission" date="2021-05" db="EMBL/GenBank/DDBJ databases">
        <authorList>
            <person name="Pietrasiak N."/>
            <person name="Ward R."/>
            <person name="Stajich J.E."/>
            <person name="Kurbessoian T."/>
        </authorList>
    </citation>
    <scope>NUCLEOTIDE SEQUENCE</scope>
    <source>
        <strain evidence="2">GSE-NOS-MK-12-04C</strain>
    </source>
</reference>
<dbReference type="AlphaFoldDB" id="A0A951QSU3"/>
<dbReference type="Proteomes" id="UP000729701">
    <property type="component" value="Unassembled WGS sequence"/>
</dbReference>
<feature type="compositionally biased region" description="Basic and acidic residues" evidence="1">
    <location>
        <begin position="99"/>
        <end position="121"/>
    </location>
</feature>
<evidence type="ECO:0000313" key="2">
    <source>
        <dbReference type="EMBL" id="MBW4671510.1"/>
    </source>
</evidence>
<protein>
    <submittedName>
        <fullName evidence="2">Uncharacterized protein</fullName>
    </submittedName>
</protein>
<sequence length="121" mass="13969">MKGAVRWNLKVIMDRCQIGTVQLSTFMKVAPRTVTKWRQAEFLPEINEKRYIQIYNAINELCDINGTPNRKIKLRDLVEFCEDEVRDFDVADYQYPSGDARKKPKSDGQNKNDDGKKAVAA</sequence>
<accession>A0A951QSU3</accession>
<reference evidence="2" key="2">
    <citation type="journal article" date="2022" name="Microbiol. Resour. Announc.">
        <title>Metagenome Sequencing to Explore Phylogenomics of Terrestrial Cyanobacteria.</title>
        <authorList>
            <person name="Ward R.D."/>
            <person name="Stajich J.E."/>
            <person name="Johansen J.R."/>
            <person name="Huntemann M."/>
            <person name="Clum A."/>
            <person name="Foster B."/>
            <person name="Foster B."/>
            <person name="Roux S."/>
            <person name="Palaniappan K."/>
            <person name="Varghese N."/>
            <person name="Mukherjee S."/>
            <person name="Reddy T.B.K."/>
            <person name="Daum C."/>
            <person name="Copeland A."/>
            <person name="Chen I.A."/>
            <person name="Ivanova N.N."/>
            <person name="Kyrpides N.C."/>
            <person name="Shapiro N."/>
            <person name="Eloe-Fadrosh E.A."/>
            <person name="Pietrasiak N."/>
        </authorList>
    </citation>
    <scope>NUCLEOTIDE SEQUENCE</scope>
    <source>
        <strain evidence="2">GSE-NOS-MK-12-04C</strain>
    </source>
</reference>
<organism evidence="2 3">
    <name type="scientific">Cyanomargarita calcarea GSE-NOS-MK-12-04C</name>
    <dbReference type="NCBI Taxonomy" id="2839659"/>
    <lineage>
        <taxon>Bacteria</taxon>
        <taxon>Bacillati</taxon>
        <taxon>Cyanobacteriota</taxon>
        <taxon>Cyanophyceae</taxon>
        <taxon>Nostocales</taxon>
        <taxon>Cyanomargaritaceae</taxon>
        <taxon>Cyanomargarita</taxon>
    </lineage>
</organism>
<evidence type="ECO:0000256" key="1">
    <source>
        <dbReference type="SAM" id="MobiDB-lite"/>
    </source>
</evidence>
<gene>
    <name evidence="2" type="ORF">KME60_29820</name>
</gene>
<proteinExistence type="predicted"/>
<evidence type="ECO:0000313" key="3">
    <source>
        <dbReference type="Proteomes" id="UP000729701"/>
    </source>
</evidence>
<dbReference type="EMBL" id="JAHHGZ010000046">
    <property type="protein sequence ID" value="MBW4671510.1"/>
    <property type="molecule type" value="Genomic_DNA"/>
</dbReference>
<name>A0A951QSU3_9CYAN</name>
<comment type="caution">
    <text evidence="2">The sequence shown here is derived from an EMBL/GenBank/DDBJ whole genome shotgun (WGS) entry which is preliminary data.</text>
</comment>